<dbReference type="RefSeq" id="WP_028529695.1">
    <property type="nucleotide sequence ID" value="NZ_CABLBR010000031.1"/>
</dbReference>
<dbReference type="InterPro" id="IPR036388">
    <property type="entry name" value="WH-like_DNA-bd_sf"/>
</dbReference>
<organism evidence="1 2">
    <name type="scientific">Ruminococcus gauvreauii</name>
    <dbReference type="NCBI Taxonomy" id="438033"/>
    <lineage>
        <taxon>Bacteria</taxon>
        <taxon>Bacillati</taxon>
        <taxon>Bacillota</taxon>
        <taxon>Clostridia</taxon>
        <taxon>Eubacteriales</taxon>
        <taxon>Oscillospiraceae</taxon>
        <taxon>Ruminococcus</taxon>
    </lineage>
</organism>
<accession>A0ABY5VJN7</accession>
<dbReference type="InterPro" id="IPR016032">
    <property type="entry name" value="Sig_transdc_resp-reg_C-effctor"/>
</dbReference>
<proteinExistence type="predicted"/>
<keyword evidence="1" id="KW-0648">Protein biosynthesis</keyword>
<name>A0ABY5VJN7_9FIRM</name>
<protein>
    <submittedName>
        <fullName evidence="1">Sporulation initiation factor Spo0A C-terminal domain-containing protein</fullName>
    </submittedName>
</protein>
<keyword evidence="2" id="KW-1185">Reference proteome</keyword>
<keyword evidence="1" id="KW-0396">Initiation factor</keyword>
<sequence length="113" mass="13048">MTLKDVITLIQSISGHPCHKSYYNLALAVYYSCQLPFHTGLNLERQVYPLISQEIGLSIKSIARSISRATIDCWEYGDHKRLEQIIKRKLIEPPSPKELILYLCTYLTDFPAY</sequence>
<evidence type="ECO:0000313" key="1">
    <source>
        <dbReference type="EMBL" id="UWP60552.1"/>
    </source>
</evidence>
<evidence type="ECO:0000313" key="2">
    <source>
        <dbReference type="Proteomes" id="UP001060164"/>
    </source>
</evidence>
<dbReference type="Gene3D" id="1.10.10.10">
    <property type="entry name" value="Winged helix-like DNA-binding domain superfamily/Winged helix DNA-binding domain"/>
    <property type="match status" value="1"/>
</dbReference>
<dbReference type="GO" id="GO:0003743">
    <property type="term" value="F:translation initiation factor activity"/>
    <property type="evidence" value="ECO:0007669"/>
    <property type="project" value="UniProtKB-KW"/>
</dbReference>
<dbReference type="SUPFAM" id="SSF46894">
    <property type="entry name" value="C-terminal effector domain of the bipartite response regulators"/>
    <property type="match status" value="1"/>
</dbReference>
<dbReference type="EMBL" id="CP102290">
    <property type="protein sequence ID" value="UWP60552.1"/>
    <property type="molecule type" value="Genomic_DNA"/>
</dbReference>
<reference evidence="1" key="1">
    <citation type="journal article" date="2022" name="Cell">
        <title>Design, construction, and in vivo augmentation of a complex gut microbiome.</title>
        <authorList>
            <person name="Cheng A.G."/>
            <person name="Ho P.Y."/>
            <person name="Aranda-Diaz A."/>
            <person name="Jain S."/>
            <person name="Yu F.B."/>
            <person name="Meng X."/>
            <person name="Wang M."/>
            <person name="Iakiviak M."/>
            <person name="Nagashima K."/>
            <person name="Zhao A."/>
            <person name="Murugkar P."/>
            <person name="Patil A."/>
            <person name="Atabakhsh K."/>
            <person name="Weakley A."/>
            <person name="Yan J."/>
            <person name="Brumbaugh A.R."/>
            <person name="Higginbottom S."/>
            <person name="Dimas A."/>
            <person name="Shiver A.L."/>
            <person name="Deutschbauer A."/>
            <person name="Neff N."/>
            <person name="Sonnenburg J.L."/>
            <person name="Huang K.C."/>
            <person name="Fischbach M.A."/>
        </authorList>
    </citation>
    <scope>NUCLEOTIDE SEQUENCE</scope>
    <source>
        <strain evidence="1">DSM 19829</strain>
    </source>
</reference>
<gene>
    <name evidence="1" type="ORF">NQ502_05815</name>
</gene>
<dbReference type="Proteomes" id="UP001060164">
    <property type="component" value="Chromosome"/>
</dbReference>